<name>A0ABN5GRP0_9RHOB</name>
<dbReference type="Pfam" id="PF13481">
    <property type="entry name" value="AAA_25"/>
    <property type="match status" value="1"/>
</dbReference>
<protein>
    <submittedName>
        <fullName evidence="3">Regulatory protein RepA</fullName>
    </submittedName>
</protein>
<evidence type="ECO:0000259" key="2">
    <source>
        <dbReference type="SMART" id="SM00943"/>
    </source>
</evidence>
<reference evidence="3 4" key="2">
    <citation type="journal article" date="2017" name="Int. J. Syst. Evol. Microbiol.">
        <title>Adaptation of Surface-Associated Bacteria to the Open Ocean: A Genomically Distinct Subpopulation of Phaeobacter gallaeciensis Colonizes Pacific Mesozooplankton.</title>
        <authorList>
            <person name="Freese H.M."/>
            <person name="Methner A."/>
            <person name="Overmann J."/>
        </authorList>
    </citation>
    <scope>NUCLEOTIDE SEQUENCE [LARGE SCALE GENOMIC DNA]</scope>
    <source>
        <strain evidence="3 4">P66</strain>
    </source>
</reference>
<dbReference type="Pfam" id="PF09250">
    <property type="entry name" value="Prim-Pol"/>
    <property type="match status" value="1"/>
</dbReference>
<accession>A0ABN5GRP0</accession>
<dbReference type="SUPFAM" id="SSF52540">
    <property type="entry name" value="P-loop containing nucleoside triphosphate hydrolases"/>
    <property type="match status" value="1"/>
</dbReference>
<feature type="compositionally biased region" description="Basic and acidic residues" evidence="1">
    <location>
        <begin position="348"/>
        <end position="357"/>
    </location>
</feature>
<dbReference type="SMART" id="SM00943">
    <property type="entry name" value="Prim-Pol"/>
    <property type="match status" value="1"/>
</dbReference>
<dbReference type="InterPro" id="IPR027417">
    <property type="entry name" value="P-loop_NTPase"/>
</dbReference>
<sequence length="764" mass="83924">MLALSPAFEAYADLGYTRLVPVIPPDAGISEGSSLFKRLGTRQDARGKVPGIKGRDGKWFSFDWVPYEHDEADLHRWAAMGAGVGIKTGQGLYAIDADTMDEHCAAIIRDAVAALAPDAPIRVGRFPKALYLVRVTEDVPYTKLEFGPPDENGNRERVELLGDRRFFVAEGVHPKTKKPYSWPREITPFDQLPVLDPADLSELFNQLRAALPEAQKLDTEGDGGPINQESLAGDLKAVRQAVAAIPNTSTHFPSREHYRDMGYAIKAALPDEPYEALEIFNDWCDRWAEGSNDPDVVASDWRRMKPPYRRGASWLYQLAEQHGDFNPATAHFTPIEQKPLDPFDQQAADERAAEPEHPPITATPFGLIDPTTIPKREWLYGNHYIRKFVSATVAPSGVGKSSLTIVEALAMASGKPLLGEDIINGPHRVWLWNGEDPMDELQRRVSAAMIHYGITHEDINGRLFVDTGREKEIVLAAETRDGATILKPVASALTETLLQNKIDAVIVDPFVSTHRVSENDNGAIDIVTKEWARIADNCRCSVELVHHVRKLNGEETTVEHSRGAVSLLATSRSARAISRMTKREAEDLGLENMLGRLFRFSDGKNNLALPASGGTQWMKLASVGLGNGEGEGLDRMVSGDSVGVVEIFGGLDGVRDGEAGQLLGGGDLDRLVAAVGEAQRLGANRQSYRAGDMWVGRYIARALELDVEDKGDRARIKRAINKLIAGGYAKEVSRNDAHRTKRLYIELTATSECADNVSEMEAFG</sequence>
<reference evidence="3 4" key="1">
    <citation type="journal article" date="2017" name="Genome Biol. Evol.">
        <title>Trajectories and Drivers of Genome Evolution in Surface-Associated Marine Phaeobacter.</title>
        <authorList>
            <person name="Freese H.M."/>
            <person name="Sikorski J."/>
            <person name="Bunk B."/>
            <person name="Scheuner C."/>
            <person name="Meier-Kolthoff J.P."/>
            <person name="Sproer C."/>
            <person name="Gram L."/>
            <person name="Overmann J."/>
        </authorList>
    </citation>
    <scope>NUCLEOTIDE SEQUENCE [LARGE SCALE GENOMIC DNA]</scope>
    <source>
        <strain evidence="3 4">P66</strain>
    </source>
</reference>
<feature type="domain" description="DNA primase/polymerase bifunctional N-terminal" evidence="2">
    <location>
        <begin position="8"/>
        <end position="200"/>
    </location>
</feature>
<evidence type="ECO:0000313" key="3">
    <source>
        <dbReference type="EMBL" id="AUQ95967.1"/>
    </source>
</evidence>
<keyword evidence="4" id="KW-1185">Reference proteome</keyword>
<organism evidence="3 4">
    <name type="scientific">Phaeobacter inhibens</name>
    <dbReference type="NCBI Taxonomy" id="221822"/>
    <lineage>
        <taxon>Bacteria</taxon>
        <taxon>Pseudomonadati</taxon>
        <taxon>Pseudomonadota</taxon>
        <taxon>Alphaproteobacteria</taxon>
        <taxon>Rhodobacterales</taxon>
        <taxon>Roseobacteraceae</taxon>
        <taxon>Phaeobacter</taxon>
    </lineage>
</organism>
<feature type="region of interest" description="Disordered" evidence="1">
    <location>
        <begin position="346"/>
        <end position="366"/>
    </location>
</feature>
<dbReference type="Gene3D" id="3.40.50.300">
    <property type="entry name" value="P-loop containing nucleotide triphosphate hydrolases"/>
    <property type="match status" value="1"/>
</dbReference>
<proteinExistence type="predicted"/>
<dbReference type="InterPro" id="IPR014819">
    <property type="entry name" value="PriCT_2"/>
</dbReference>
<dbReference type="Proteomes" id="UP000236536">
    <property type="component" value="Chromosome"/>
</dbReference>
<evidence type="ECO:0000313" key="4">
    <source>
        <dbReference type="Proteomes" id="UP000236536"/>
    </source>
</evidence>
<dbReference type="Pfam" id="PF08707">
    <property type="entry name" value="PriCT_2"/>
    <property type="match status" value="1"/>
</dbReference>
<dbReference type="InterPro" id="IPR015330">
    <property type="entry name" value="DNA_primase/pol_bifunc_N"/>
</dbReference>
<gene>
    <name evidence="3" type="primary">repA</name>
    <name evidence="3" type="ORF">PhaeoP66_03225</name>
</gene>
<dbReference type="EMBL" id="CP010705">
    <property type="protein sequence ID" value="AUQ95967.1"/>
    <property type="molecule type" value="Genomic_DNA"/>
</dbReference>
<evidence type="ECO:0000256" key="1">
    <source>
        <dbReference type="SAM" id="MobiDB-lite"/>
    </source>
</evidence>